<comment type="subcellular location">
    <subcellularLocation>
        <location evidence="1 9">Nucleus</location>
    </subcellularLocation>
</comment>
<keyword evidence="12" id="KW-1185">Reference proteome</keyword>
<evidence type="ECO:0000256" key="2">
    <source>
        <dbReference type="ARBA" id="ARBA00008782"/>
    </source>
</evidence>
<dbReference type="PANTHER" id="PTHR35784">
    <property type="entry name" value="MEDIATOR OF RNA POLYMERASE II TRANSCRIPTION SUBUNIT 5"/>
    <property type="match status" value="1"/>
</dbReference>
<dbReference type="GeneID" id="92206862"/>
<evidence type="ECO:0000256" key="3">
    <source>
        <dbReference type="ARBA" id="ARBA00020628"/>
    </source>
</evidence>
<keyword evidence="6 9" id="KW-0804">Transcription</keyword>
<feature type="compositionally biased region" description="Acidic residues" evidence="10">
    <location>
        <begin position="867"/>
        <end position="880"/>
    </location>
</feature>
<sequence>MAHKAAMSQDVTPATLLDKAVEKKLSTKTYILLSIQLNSKHSIDDDAFVQLLKPVNVSTSGELEDHRLHLLAESSLTTKSNAARFWSNLIKIDHEFQARYLAAFRNVLLKSDLVNQEVLKSTVYEYLPSYVHSYLDKHAFLQSVLDQIAMLMGVLMDHHSDLVIQKAAETWDKLLVKFILSASQYNSRSHSLTRVRSKSMSILSQGSLQKLEDMSLSRTEDASEGGTGQFADVAPFSLTIHNKLDSYLSIKSLYWIHQFTKDFQQLQQLEEPGVFLKYFISEFISPQRQSDKHHIARSLCEALAATLNVAGFHLFNVKNFLLTRVPPIFQLLKIDHEESIKIVSEKLPNSDANFKSVVVDAVADAVGSKTKEFVELSTQLRFKFSEELANINSGFTSLDENGLVLFLRDLPKSLTTYQSQKAASYMILGAIDELMGLGPGPGSKSKEQEKLSRFLLVLMNNIELLNIIVYNTNLDLVKKLIDYTDYDQFSIDPDEDEFQELYSYCGIALLSILVILEVFSVDISKIDIKNSFSVTFINSFYYRFGINLTNRVPAEIDEEDSMIVANYNTLVSEWVGALFNESNDGLSDELMKSLNVKQIYKLVPVLYKQAIEATNIGKISFASLSNGLDYLSQIFLIPVGVCLIHWMLRDPLIKRDLKSKIITDFINTNLQGPGDSSTLMLKMILNIVGPEILKSRLLSAQLSELVAPHLHYQVQPSASDKIWNIRENFKNIFSADKSQSQSQLTPIFNSFDDYLLHNQFELAQFVVQELYTYQTESNEENLKLFINLMISIFIWNSVRNASDGAYWKEVLNETTIASSEVVPATSEPPVPDSKKKKFSLSMDNHYSSIFNDESNPPTAIKDEFDEMGDFLNSNDDDDDDGKDRDADVEMNVPTSEILTESLSRLRRDNCLLAQFRRIKSATTRTSLFFSTVKIMNERILEELSSCEV</sequence>
<dbReference type="InterPro" id="IPR014801">
    <property type="entry name" value="Mediator_Med5_fun"/>
</dbReference>
<organism evidence="11 12">
    <name type="scientific">Lodderomyces beijingensis</name>
    <dbReference type="NCBI Taxonomy" id="1775926"/>
    <lineage>
        <taxon>Eukaryota</taxon>
        <taxon>Fungi</taxon>
        <taxon>Dikarya</taxon>
        <taxon>Ascomycota</taxon>
        <taxon>Saccharomycotina</taxon>
        <taxon>Pichiomycetes</taxon>
        <taxon>Debaryomycetaceae</taxon>
        <taxon>Candida/Lodderomyces clade</taxon>
        <taxon>Lodderomyces</taxon>
    </lineage>
</organism>
<reference evidence="11 12" key="1">
    <citation type="submission" date="2024-03" db="EMBL/GenBank/DDBJ databases">
        <authorList>
            <person name="Brejova B."/>
        </authorList>
    </citation>
    <scope>NUCLEOTIDE SEQUENCE [LARGE SCALE GENOMIC DNA]</scope>
    <source>
        <strain evidence="11 12">CBS 14171</strain>
    </source>
</reference>
<proteinExistence type="inferred from homology"/>
<keyword evidence="7 9" id="KW-0539">Nucleus</keyword>
<gene>
    <name evidence="9" type="primary">MED5</name>
    <name evidence="11" type="ORF">LODBEIA_P16660</name>
</gene>
<accession>A0ABP0ZMM7</accession>
<evidence type="ECO:0000256" key="9">
    <source>
        <dbReference type="RuleBase" id="RU364142"/>
    </source>
</evidence>
<dbReference type="EMBL" id="OZ022406">
    <property type="protein sequence ID" value="CAK9437288.1"/>
    <property type="molecule type" value="Genomic_DNA"/>
</dbReference>
<comment type="subunit">
    <text evidence="9">Component of the Mediator complex.</text>
</comment>
<name>A0ABP0ZMM7_9ASCO</name>
<feature type="region of interest" description="Disordered" evidence="10">
    <location>
        <begin position="867"/>
        <end position="887"/>
    </location>
</feature>
<dbReference type="Pfam" id="PF08689">
    <property type="entry name" value="Med5"/>
    <property type="match status" value="1"/>
</dbReference>
<evidence type="ECO:0000256" key="8">
    <source>
        <dbReference type="ARBA" id="ARBA00031256"/>
    </source>
</evidence>
<dbReference type="PANTHER" id="PTHR35784:SF1">
    <property type="entry name" value="MEDIATOR OF RNA POLYMERASE II TRANSCRIPTION SUBUNIT 5"/>
    <property type="match status" value="1"/>
</dbReference>
<evidence type="ECO:0000256" key="1">
    <source>
        <dbReference type="ARBA" id="ARBA00004123"/>
    </source>
</evidence>
<evidence type="ECO:0000313" key="12">
    <source>
        <dbReference type="Proteomes" id="UP001497383"/>
    </source>
</evidence>
<dbReference type="RefSeq" id="XP_066828604.1">
    <property type="nucleotide sequence ID" value="XM_066971579.1"/>
</dbReference>
<comment type="similarity">
    <text evidence="2 9">Belongs to the Mediator complex subunit 5 family.</text>
</comment>
<evidence type="ECO:0000256" key="4">
    <source>
        <dbReference type="ARBA" id="ARBA00023015"/>
    </source>
</evidence>
<keyword evidence="5 9" id="KW-0010">Activator</keyword>
<evidence type="ECO:0000256" key="6">
    <source>
        <dbReference type="ARBA" id="ARBA00023163"/>
    </source>
</evidence>
<comment type="function">
    <text evidence="9">Component of the Mediator complex, a coactivator involved in the regulated transcription of nearly all RNA polymerase II-dependent genes. Mediator functions as a bridge to convey information from gene-specific regulatory proteins to the basal RNA polymerase II transcription machinery. Mediator is recruited to promoters by direct interactions with regulatory proteins and serves as a scaffold for the assembly of a functional preinitiation complex with RNA polymerase II and the general transcription factors.</text>
</comment>
<protein>
    <recommendedName>
        <fullName evidence="3 9">Mediator of RNA polymerase II transcription subunit 5</fullName>
    </recommendedName>
    <alternativeName>
        <fullName evidence="8 9">Mediator complex subunit 5</fullName>
    </alternativeName>
</protein>
<evidence type="ECO:0000256" key="5">
    <source>
        <dbReference type="ARBA" id="ARBA00023159"/>
    </source>
</evidence>
<keyword evidence="4 9" id="KW-0805">Transcription regulation</keyword>
<evidence type="ECO:0000256" key="7">
    <source>
        <dbReference type="ARBA" id="ARBA00023242"/>
    </source>
</evidence>
<evidence type="ECO:0000313" key="11">
    <source>
        <dbReference type="EMBL" id="CAK9437288.1"/>
    </source>
</evidence>
<evidence type="ECO:0000256" key="10">
    <source>
        <dbReference type="SAM" id="MobiDB-lite"/>
    </source>
</evidence>
<dbReference type="Proteomes" id="UP001497383">
    <property type="component" value="Chromosome 2"/>
</dbReference>